<dbReference type="CDD" id="cd06222">
    <property type="entry name" value="RNase_H_like"/>
    <property type="match status" value="1"/>
</dbReference>
<keyword evidence="2" id="KW-1185">Reference proteome</keyword>
<dbReference type="Gene3D" id="3.30.420.10">
    <property type="entry name" value="Ribonuclease H-like superfamily/Ribonuclease H"/>
    <property type="match status" value="1"/>
</dbReference>
<dbReference type="GeneID" id="130506025"/>
<gene>
    <name evidence="3" type="primary">LOC130506025</name>
</gene>
<sequence>MENNKLSGEETVLGAAYDIQYFRQTSAGWVIRDQYGVVKYWAMARLGHAMSPLEAEYKALVAAVQCVIFWGYKSMVFEGDCEVLIRMMLGGRKEYSIITLCNDIISWSQRWLDDIPFVILYALYIHQLPFNKCP</sequence>
<dbReference type="SUPFAM" id="SSF53098">
    <property type="entry name" value="Ribonuclease H-like"/>
    <property type="match status" value="1"/>
</dbReference>
<dbReference type="OrthoDB" id="1750965at2759"/>
<dbReference type="KEGG" id="rsz:130506025"/>
<protein>
    <submittedName>
        <fullName evidence="3">Uncharacterized protein LOC130506025</fullName>
    </submittedName>
</protein>
<dbReference type="PANTHER" id="PTHR47074">
    <property type="entry name" value="BNAC02G40300D PROTEIN"/>
    <property type="match status" value="1"/>
</dbReference>
<dbReference type="Proteomes" id="UP000504610">
    <property type="component" value="Unplaced"/>
</dbReference>
<evidence type="ECO:0000313" key="2">
    <source>
        <dbReference type="Proteomes" id="UP000504610"/>
    </source>
</evidence>
<feature type="domain" description="RNase H type-1" evidence="1">
    <location>
        <begin position="23"/>
        <end position="110"/>
    </location>
</feature>
<evidence type="ECO:0000259" key="1">
    <source>
        <dbReference type="Pfam" id="PF13456"/>
    </source>
</evidence>
<proteinExistence type="predicted"/>
<dbReference type="PANTHER" id="PTHR47074:SF78">
    <property type="entry name" value="GB|AAF30348.1-RELATED"/>
    <property type="match status" value="1"/>
</dbReference>
<dbReference type="InterPro" id="IPR012337">
    <property type="entry name" value="RNaseH-like_sf"/>
</dbReference>
<dbReference type="GO" id="GO:0004523">
    <property type="term" value="F:RNA-DNA hybrid ribonuclease activity"/>
    <property type="evidence" value="ECO:0007669"/>
    <property type="project" value="InterPro"/>
</dbReference>
<evidence type="ECO:0000313" key="3">
    <source>
        <dbReference type="RefSeq" id="XP_056856607.1"/>
    </source>
</evidence>
<dbReference type="InterPro" id="IPR036397">
    <property type="entry name" value="RNaseH_sf"/>
</dbReference>
<accession>A0A9W3CYC2</accession>
<dbReference type="InterPro" id="IPR052929">
    <property type="entry name" value="RNase_H-like_EbsB-rel"/>
</dbReference>
<dbReference type="RefSeq" id="XP_056856607.1">
    <property type="nucleotide sequence ID" value="XM_057000627.1"/>
</dbReference>
<dbReference type="InterPro" id="IPR002156">
    <property type="entry name" value="RNaseH_domain"/>
</dbReference>
<reference evidence="3" key="1">
    <citation type="submission" date="2025-08" db="UniProtKB">
        <authorList>
            <consortium name="RefSeq"/>
        </authorList>
    </citation>
    <scope>IDENTIFICATION</scope>
    <source>
        <tissue evidence="3">Leaf</tissue>
    </source>
</reference>
<dbReference type="InterPro" id="IPR044730">
    <property type="entry name" value="RNase_H-like_dom_plant"/>
</dbReference>
<organism evidence="2 3">
    <name type="scientific">Raphanus sativus</name>
    <name type="common">Radish</name>
    <name type="synonym">Raphanus raphanistrum var. sativus</name>
    <dbReference type="NCBI Taxonomy" id="3726"/>
    <lineage>
        <taxon>Eukaryota</taxon>
        <taxon>Viridiplantae</taxon>
        <taxon>Streptophyta</taxon>
        <taxon>Embryophyta</taxon>
        <taxon>Tracheophyta</taxon>
        <taxon>Spermatophyta</taxon>
        <taxon>Magnoliopsida</taxon>
        <taxon>eudicotyledons</taxon>
        <taxon>Gunneridae</taxon>
        <taxon>Pentapetalae</taxon>
        <taxon>rosids</taxon>
        <taxon>malvids</taxon>
        <taxon>Brassicales</taxon>
        <taxon>Brassicaceae</taxon>
        <taxon>Brassiceae</taxon>
        <taxon>Raphanus</taxon>
    </lineage>
</organism>
<dbReference type="GO" id="GO:0003676">
    <property type="term" value="F:nucleic acid binding"/>
    <property type="evidence" value="ECO:0007669"/>
    <property type="project" value="InterPro"/>
</dbReference>
<name>A0A9W3CYC2_RAPSA</name>
<dbReference type="Pfam" id="PF13456">
    <property type="entry name" value="RVT_3"/>
    <property type="match status" value="1"/>
</dbReference>
<dbReference type="AlphaFoldDB" id="A0A9W3CYC2"/>